<evidence type="ECO:0000313" key="2">
    <source>
        <dbReference type="Proteomes" id="UP001295684"/>
    </source>
</evidence>
<gene>
    <name evidence="1" type="ORF">ECRASSUSDP1_LOCUS7366</name>
</gene>
<protein>
    <submittedName>
        <fullName evidence="1">Uncharacterized protein</fullName>
    </submittedName>
</protein>
<proteinExistence type="predicted"/>
<comment type="caution">
    <text evidence="1">The sequence shown here is derived from an EMBL/GenBank/DDBJ whole genome shotgun (WGS) entry which is preliminary data.</text>
</comment>
<accession>A0AAD1UFU6</accession>
<organism evidence="1 2">
    <name type="scientific">Euplotes crassus</name>
    <dbReference type="NCBI Taxonomy" id="5936"/>
    <lineage>
        <taxon>Eukaryota</taxon>
        <taxon>Sar</taxon>
        <taxon>Alveolata</taxon>
        <taxon>Ciliophora</taxon>
        <taxon>Intramacronucleata</taxon>
        <taxon>Spirotrichea</taxon>
        <taxon>Hypotrichia</taxon>
        <taxon>Euplotida</taxon>
        <taxon>Euplotidae</taxon>
        <taxon>Moneuplotes</taxon>
    </lineage>
</organism>
<sequence>MSKILEINSVLQSIYKEQNPSSEISFRTNSSVPDRADKITDNLNYKKKGEQMSMEVSHYNKLSSEGRNHVQETLNPNSSANKVCDSNDTINSFFPQLSNTQETSLANYLSRQPSRAEDNGLTNKKSLVLTKKFENMLNSKLQGLKGNLSQANKPKHKKSSIGIFMDLDSKNPTFDMNVYTRVLNQQLNKSNNQFLQEKYKAYCQSKRKSIREARRSNRF</sequence>
<dbReference type="AlphaFoldDB" id="A0AAD1UFU6"/>
<dbReference type="EMBL" id="CAMPGE010007171">
    <property type="protein sequence ID" value="CAI2366095.1"/>
    <property type="molecule type" value="Genomic_DNA"/>
</dbReference>
<dbReference type="Proteomes" id="UP001295684">
    <property type="component" value="Unassembled WGS sequence"/>
</dbReference>
<name>A0AAD1UFU6_EUPCR</name>
<reference evidence="1" key="1">
    <citation type="submission" date="2023-07" db="EMBL/GenBank/DDBJ databases">
        <authorList>
            <consortium name="AG Swart"/>
            <person name="Singh M."/>
            <person name="Singh A."/>
            <person name="Seah K."/>
            <person name="Emmerich C."/>
        </authorList>
    </citation>
    <scope>NUCLEOTIDE SEQUENCE</scope>
    <source>
        <strain evidence="1">DP1</strain>
    </source>
</reference>
<evidence type="ECO:0000313" key="1">
    <source>
        <dbReference type="EMBL" id="CAI2366095.1"/>
    </source>
</evidence>
<keyword evidence="2" id="KW-1185">Reference proteome</keyword>